<reference evidence="2 3" key="1">
    <citation type="submission" date="2015-09" db="EMBL/GenBank/DDBJ databases">
        <title>Host preference determinants of Valsa canker pathogens revealed by comparative genomics.</title>
        <authorList>
            <person name="Yin Z."/>
            <person name="Huang L."/>
        </authorList>
    </citation>
    <scope>NUCLEOTIDE SEQUENCE [LARGE SCALE GENOMIC DNA]</scope>
    <source>
        <strain evidence="2 3">03-1</strain>
    </source>
</reference>
<evidence type="ECO:0000313" key="3">
    <source>
        <dbReference type="Proteomes" id="UP000283895"/>
    </source>
</evidence>
<evidence type="ECO:0000313" key="2">
    <source>
        <dbReference type="EMBL" id="ROW12344.1"/>
    </source>
</evidence>
<keyword evidence="3" id="KW-1185">Reference proteome</keyword>
<feature type="region of interest" description="Disordered" evidence="1">
    <location>
        <begin position="1"/>
        <end position="118"/>
    </location>
</feature>
<gene>
    <name evidence="2" type="ORF">VMCG_00262</name>
</gene>
<feature type="compositionally biased region" description="Polar residues" evidence="1">
    <location>
        <begin position="1"/>
        <end position="10"/>
    </location>
</feature>
<evidence type="ECO:0000256" key="1">
    <source>
        <dbReference type="SAM" id="MobiDB-lite"/>
    </source>
</evidence>
<organism evidence="2 3">
    <name type="scientific">Cytospora schulzeri</name>
    <dbReference type="NCBI Taxonomy" id="448051"/>
    <lineage>
        <taxon>Eukaryota</taxon>
        <taxon>Fungi</taxon>
        <taxon>Dikarya</taxon>
        <taxon>Ascomycota</taxon>
        <taxon>Pezizomycotina</taxon>
        <taxon>Sordariomycetes</taxon>
        <taxon>Sordariomycetidae</taxon>
        <taxon>Diaporthales</taxon>
        <taxon>Cytosporaceae</taxon>
        <taxon>Cytospora</taxon>
    </lineage>
</organism>
<sequence length="195" mass="21506">MTTAAASSSAHDLYDPDAVVPQNSPLLVPKKVRPSQGDAVLIQIMDNGRRPEIAHQAGQEPLAGDSEEDSSPETDSSYDDETEDMTMSDELGARPAGRDAQSVDWKKDTVSPGRSPDFQTLARGALEALRLGDRKASIITTRYRTSCHPKRRQTTTSRLGTISQSAQLLLAWIFHITHRESRRPRRTATDPKRLS</sequence>
<dbReference type="EMBL" id="LKEA01000001">
    <property type="protein sequence ID" value="ROW12344.1"/>
    <property type="molecule type" value="Genomic_DNA"/>
</dbReference>
<dbReference type="Proteomes" id="UP000283895">
    <property type="component" value="Unassembled WGS sequence"/>
</dbReference>
<protein>
    <submittedName>
        <fullName evidence="2">Uncharacterized protein</fullName>
    </submittedName>
</protein>
<accession>A0A423X8I4</accession>
<dbReference type="STRING" id="356882.A0A423X8I4"/>
<feature type="compositionally biased region" description="Acidic residues" evidence="1">
    <location>
        <begin position="65"/>
        <end position="87"/>
    </location>
</feature>
<name>A0A423X8I4_9PEZI</name>
<proteinExistence type="predicted"/>
<comment type="caution">
    <text evidence="2">The sequence shown here is derived from an EMBL/GenBank/DDBJ whole genome shotgun (WGS) entry which is preliminary data.</text>
</comment>
<dbReference type="AlphaFoldDB" id="A0A423X8I4"/>
<dbReference type="OrthoDB" id="6077919at2759"/>